<evidence type="ECO:0000313" key="3">
    <source>
        <dbReference type="EMBL" id="KRL66537.1"/>
    </source>
</evidence>
<organism evidence="3 4">
    <name type="scientific">Lentilactobacillus diolivorans DSM 14421</name>
    <dbReference type="NCBI Taxonomy" id="1423739"/>
    <lineage>
        <taxon>Bacteria</taxon>
        <taxon>Bacillati</taxon>
        <taxon>Bacillota</taxon>
        <taxon>Bacilli</taxon>
        <taxon>Lactobacillales</taxon>
        <taxon>Lactobacillaceae</taxon>
        <taxon>Lentilactobacillus</taxon>
    </lineage>
</organism>
<comment type="caution">
    <text evidence="3">The sequence shown here is derived from an EMBL/GenBank/DDBJ whole genome shotgun (WGS) entry which is preliminary data.</text>
</comment>
<dbReference type="PANTHER" id="PTHR46558:SF11">
    <property type="entry name" value="HTH-TYPE TRANSCRIPTIONAL REGULATOR XRE"/>
    <property type="match status" value="1"/>
</dbReference>
<protein>
    <recommendedName>
        <fullName evidence="2">HTH cro/C1-type domain-containing protein</fullName>
    </recommendedName>
</protein>
<feature type="domain" description="HTH cro/C1-type" evidence="2">
    <location>
        <begin position="15"/>
        <end position="69"/>
    </location>
</feature>
<dbReference type="InterPro" id="IPR001387">
    <property type="entry name" value="Cro/C1-type_HTH"/>
</dbReference>
<dbReference type="Proteomes" id="UP000052013">
    <property type="component" value="Unassembled WGS sequence"/>
</dbReference>
<dbReference type="InterPro" id="IPR010982">
    <property type="entry name" value="Lambda_DNA-bd_dom_sf"/>
</dbReference>
<keyword evidence="1" id="KW-0238">DNA-binding</keyword>
<dbReference type="SMART" id="SM00530">
    <property type="entry name" value="HTH_XRE"/>
    <property type="match status" value="1"/>
</dbReference>
<dbReference type="SUPFAM" id="SSF47413">
    <property type="entry name" value="lambda repressor-like DNA-binding domains"/>
    <property type="match status" value="1"/>
</dbReference>
<dbReference type="PROSITE" id="PS50943">
    <property type="entry name" value="HTH_CROC1"/>
    <property type="match status" value="1"/>
</dbReference>
<accession>A0A0R1SD14</accession>
<dbReference type="STRING" id="1423739.FC85_GL002845"/>
<proteinExistence type="predicted"/>
<evidence type="ECO:0000313" key="4">
    <source>
        <dbReference type="Proteomes" id="UP000052013"/>
    </source>
</evidence>
<dbReference type="Gene3D" id="1.10.260.40">
    <property type="entry name" value="lambda repressor-like DNA-binding domains"/>
    <property type="match status" value="1"/>
</dbReference>
<evidence type="ECO:0000259" key="2">
    <source>
        <dbReference type="PROSITE" id="PS50943"/>
    </source>
</evidence>
<dbReference type="CDD" id="cd00093">
    <property type="entry name" value="HTH_XRE"/>
    <property type="match status" value="1"/>
</dbReference>
<dbReference type="EMBL" id="AZEY01000041">
    <property type="protein sequence ID" value="KRL66537.1"/>
    <property type="molecule type" value="Genomic_DNA"/>
</dbReference>
<evidence type="ECO:0000256" key="1">
    <source>
        <dbReference type="ARBA" id="ARBA00023125"/>
    </source>
</evidence>
<gene>
    <name evidence="3" type="ORF">FC85_GL002845</name>
</gene>
<sequence>MNMKKNFGDSIANKVYEYRVLAKLSQKELANAVGVSKQTIFVMEKGNYVPSMLLAFRIADFFNVEVTDIFTYLKGNDQHDN</sequence>
<dbReference type="PANTHER" id="PTHR46558">
    <property type="entry name" value="TRACRIPTIONAL REGULATORY PROTEIN-RELATED-RELATED"/>
    <property type="match status" value="1"/>
</dbReference>
<name>A0A0R1SD14_9LACO</name>
<dbReference type="PATRIC" id="fig|1423739.3.peg.2957"/>
<dbReference type="AlphaFoldDB" id="A0A0R1SD14"/>
<dbReference type="GO" id="GO:0003677">
    <property type="term" value="F:DNA binding"/>
    <property type="evidence" value="ECO:0007669"/>
    <property type="project" value="UniProtKB-KW"/>
</dbReference>
<dbReference type="Pfam" id="PF01381">
    <property type="entry name" value="HTH_3"/>
    <property type="match status" value="1"/>
</dbReference>
<reference evidence="3 4" key="1">
    <citation type="journal article" date="2015" name="Genome Announc.">
        <title>Expanding the biotechnology potential of lactobacilli through comparative genomics of 213 strains and associated genera.</title>
        <authorList>
            <person name="Sun Z."/>
            <person name="Harris H.M."/>
            <person name="McCann A."/>
            <person name="Guo C."/>
            <person name="Argimon S."/>
            <person name="Zhang W."/>
            <person name="Yang X."/>
            <person name="Jeffery I.B."/>
            <person name="Cooney J.C."/>
            <person name="Kagawa T.F."/>
            <person name="Liu W."/>
            <person name="Song Y."/>
            <person name="Salvetti E."/>
            <person name="Wrobel A."/>
            <person name="Rasinkangas P."/>
            <person name="Parkhill J."/>
            <person name="Rea M.C."/>
            <person name="O'Sullivan O."/>
            <person name="Ritari J."/>
            <person name="Douillard F.P."/>
            <person name="Paul Ross R."/>
            <person name="Yang R."/>
            <person name="Briner A.E."/>
            <person name="Felis G.E."/>
            <person name="de Vos W.M."/>
            <person name="Barrangou R."/>
            <person name="Klaenhammer T.R."/>
            <person name="Caufield P.W."/>
            <person name="Cui Y."/>
            <person name="Zhang H."/>
            <person name="O'Toole P.W."/>
        </authorList>
    </citation>
    <scope>NUCLEOTIDE SEQUENCE [LARGE SCALE GENOMIC DNA]</scope>
    <source>
        <strain evidence="3 4">DSM 14421</strain>
    </source>
</reference>